<dbReference type="CDD" id="cd00093">
    <property type="entry name" value="HTH_XRE"/>
    <property type="match status" value="1"/>
</dbReference>
<protein>
    <submittedName>
        <fullName evidence="2">Helix-turn-helix transcriptional regulator</fullName>
    </submittedName>
</protein>
<reference evidence="3" key="1">
    <citation type="journal article" date="2019" name="Int. J. Syst. Evol. Microbiol.">
        <title>The Global Catalogue of Microorganisms (GCM) 10K type strain sequencing project: providing services to taxonomists for standard genome sequencing and annotation.</title>
        <authorList>
            <consortium name="The Broad Institute Genomics Platform"/>
            <consortium name="The Broad Institute Genome Sequencing Center for Infectious Disease"/>
            <person name="Wu L."/>
            <person name="Ma J."/>
        </authorList>
    </citation>
    <scope>NUCLEOTIDE SEQUENCE [LARGE SCALE GENOMIC DNA]</scope>
    <source>
        <strain evidence="3">CCUG 62221</strain>
    </source>
</reference>
<dbReference type="EMBL" id="JBHTMV010000002">
    <property type="protein sequence ID" value="MFD1292671.1"/>
    <property type="molecule type" value="Genomic_DNA"/>
</dbReference>
<name>A0ABW3WN71_9FLAO</name>
<dbReference type="Pfam" id="PF01381">
    <property type="entry name" value="HTH_3"/>
    <property type="match status" value="1"/>
</dbReference>
<evidence type="ECO:0000313" key="3">
    <source>
        <dbReference type="Proteomes" id="UP001597241"/>
    </source>
</evidence>
<dbReference type="Gene3D" id="1.10.260.40">
    <property type="entry name" value="lambda repressor-like DNA-binding domains"/>
    <property type="match status" value="1"/>
</dbReference>
<sequence>MENQGIRLKQVIEKIGVNNIVFAEMMDITPNYVSMMISGKKKISDKIVFNITKVLPSLNPEWLETGEGEMLSTETFPELSHPFTKNKTDILNRLAKLEETQNIVQSDLLRMFRVVMDLQERIQSTEETTKQLSNKT</sequence>
<proteinExistence type="predicted"/>
<dbReference type="InterPro" id="IPR010982">
    <property type="entry name" value="Lambda_DNA-bd_dom_sf"/>
</dbReference>
<dbReference type="Proteomes" id="UP001597241">
    <property type="component" value="Unassembled WGS sequence"/>
</dbReference>
<dbReference type="RefSeq" id="WP_386807410.1">
    <property type="nucleotide sequence ID" value="NZ_JBHTMV010000002.1"/>
</dbReference>
<comment type="caution">
    <text evidence="2">The sequence shown here is derived from an EMBL/GenBank/DDBJ whole genome shotgun (WGS) entry which is preliminary data.</text>
</comment>
<evidence type="ECO:0000259" key="1">
    <source>
        <dbReference type="PROSITE" id="PS50943"/>
    </source>
</evidence>
<evidence type="ECO:0000313" key="2">
    <source>
        <dbReference type="EMBL" id="MFD1292671.1"/>
    </source>
</evidence>
<dbReference type="SUPFAM" id="SSF47413">
    <property type="entry name" value="lambda repressor-like DNA-binding domains"/>
    <property type="match status" value="1"/>
</dbReference>
<dbReference type="InterPro" id="IPR001387">
    <property type="entry name" value="Cro/C1-type_HTH"/>
</dbReference>
<feature type="domain" description="HTH cro/C1-type" evidence="1">
    <location>
        <begin position="22"/>
        <end position="63"/>
    </location>
</feature>
<accession>A0ABW3WN71</accession>
<gene>
    <name evidence="2" type="ORF">ACFQ5N_02375</name>
</gene>
<organism evidence="2 3">
    <name type="scientific">Lutibacter holmesii</name>
    <dbReference type="NCBI Taxonomy" id="1137985"/>
    <lineage>
        <taxon>Bacteria</taxon>
        <taxon>Pseudomonadati</taxon>
        <taxon>Bacteroidota</taxon>
        <taxon>Flavobacteriia</taxon>
        <taxon>Flavobacteriales</taxon>
        <taxon>Flavobacteriaceae</taxon>
        <taxon>Lutibacter</taxon>
    </lineage>
</organism>
<keyword evidence="3" id="KW-1185">Reference proteome</keyword>
<dbReference type="PROSITE" id="PS50943">
    <property type="entry name" value="HTH_CROC1"/>
    <property type="match status" value="1"/>
</dbReference>